<dbReference type="RefSeq" id="WP_015470344.1">
    <property type="nucleotide sequence ID" value="NC_020813.1"/>
</dbReference>
<feature type="transmembrane region" description="Helical" evidence="3">
    <location>
        <begin position="12"/>
        <end position="32"/>
    </location>
</feature>
<keyword evidence="2" id="KW-0488">Methylation</keyword>
<organism evidence="4 5">
    <name type="scientific">Pseudobdellovibrio exovorus JSS</name>
    <dbReference type="NCBI Taxonomy" id="1184267"/>
    <lineage>
        <taxon>Bacteria</taxon>
        <taxon>Pseudomonadati</taxon>
        <taxon>Bdellovibrionota</taxon>
        <taxon>Bdellovibrionia</taxon>
        <taxon>Bdellovibrionales</taxon>
        <taxon>Pseudobdellovibrionaceae</taxon>
        <taxon>Pseudobdellovibrio</taxon>
    </lineage>
</organism>
<dbReference type="InterPro" id="IPR028188">
    <property type="entry name" value="Pilin_PilA"/>
</dbReference>
<dbReference type="HOGENOM" id="CLU_119396_0_0_7"/>
<dbReference type="PROSITE" id="PS00409">
    <property type="entry name" value="PROKAR_NTER_METHYL"/>
    <property type="match status" value="1"/>
</dbReference>
<dbReference type="eggNOG" id="COG4968">
    <property type="taxonomic scope" value="Bacteria"/>
</dbReference>
<dbReference type="AlphaFoldDB" id="M4VRP2"/>
<dbReference type="NCBIfam" id="TIGR02532">
    <property type="entry name" value="IV_pilin_GFxxxE"/>
    <property type="match status" value="1"/>
</dbReference>
<sequence>MSKSMITNQKGFSLIELMVVVAIMGVLAAIGVPQYSKFQAKARQSEAKSSLAAIYTAEQSFIAEFNNYSVDLKNIGFGVTGRGLRYVTGFAATACTNYSTAGGAPSETVNATNTWSDGSAVNPATAFQAQFAFVPASRTLGGTTSSCVSTAGSQAFRAMAIGDPNANVGTAPLDGWTIDQQKLVSNSTPGIL</sequence>
<dbReference type="STRING" id="1184267.A11Q_1638"/>
<protein>
    <submittedName>
        <fullName evidence="4">Fimbrial protein pilA</fullName>
    </submittedName>
</protein>
<keyword evidence="5" id="KW-1185">Reference proteome</keyword>
<dbReference type="InterPro" id="IPR012902">
    <property type="entry name" value="N_methyl_site"/>
</dbReference>
<proteinExistence type="inferred from homology"/>
<dbReference type="KEGG" id="bex:A11Q_1638"/>
<dbReference type="PANTHER" id="PTHR30093">
    <property type="entry name" value="GENERAL SECRETION PATHWAY PROTEIN G"/>
    <property type="match status" value="1"/>
</dbReference>
<evidence type="ECO:0000313" key="5">
    <source>
        <dbReference type="Proteomes" id="UP000012040"/>
    </source>
</evidence>
<name>M4VRP2_9BACT</name>
<dbReference type="Proteomes" id="UP000012040">
    <property type="component" value="Chromosome"/>
</dbReference>
<evidence type="ECO:0000313" key="4">
    <source>
        <dbReference type="EMBL" id="AGH95854.1"/>
    </source>
</evidence>
<dbReference type="InterPro" id="IPR045584">
    <property type="entry name" value="Pilin-like"/>
</dbReference>
<comment type="similarity">
    <text evidence="1">Belongs to the N-Me-Phe pilin family.</text>
</comment>
<evidence type="ECO:0000256" key="2">
    <source>
        <dbReference type="ARBA" id="ARBA00022481"/>
    </source>
</evidence>
<accession>M4VRP2</accession>
<dbReference type="PATRIC" id="fig|1184267.3.peg.1659"/>
<evidence type="ECO:0000256" key="1">
    <source>
        <dbReference type="ARBA" id="ARBA00005233"/>
    </source>
</evidence>
<dbReference type="SUPFAM" id="SSF54523">
    <property type="entry name" value="Pili subunits"/>
    <property type="match status" value="1"/>
</dbReference>
<dbReference type="Gene3D" id="3.30.700.10">
    <property type="entry name" value="Glycoprotein, Type 4 Pilin"/>
    <property type="match status" value="1"/>
</dbReference>
<dbReference type="PANTHER" id="PTHR30093:SF34">
    <property type="entry name" value="PREPILIN PEPTIDASE-DEPENDENT PROTEIN D"/>
    <property type="match status" value="1"/>
</dbReference>
<keyword evidence="3" id="KW-1133">Transmembrane helix</keyword>
<keyword evidence="3" id="KW-0812">Transmembrane</keyword>
<gene>
    <name evidence="4" type="ORF">A11Q_1638</name>
</gene>
<dbReference type="Pfam" id="PF14245">
    <property type="entry name" value="Pilin_PilA"/>
    <property type="match status" value="1"/>
</dbReference>
<evidence type="ECO:0000256" key="3">
    <source>
        <dbReference type="SAM" id="Phobius"/>
    </source>
</evidence>
<dbReference type="EMBL" id="CP003537">
    <property type="protein sequence ID" value="AGH95854.1"/>
    <property type="molecule type" value="Genomic_DNA"/>
</dbReference>
<reference evidence="4 5" key="1">
    <citation type="journal article" date="2013" name="ISME J.">
        <title>By their genes ye shall know them: genomic signatures of predatory bacteria.</title>
        <authorList>
            <person name="Pasternak Z."/>
            <person name="Pietrokovski S."/>
            <person name="Rotem O."/>
            <person name="Gophna U."/>
            <person name="Lurie-Weinberger M.N."/>
            <person name="Jurkevitch E."/>
        </authorList>
    </citation>
    <scope>NUCLEOTIDE SEQUENCE [LARGE SCALE GENOMIC DNA]</scope>
    <source>
        <strain evidence="4 5">JSS</strain>
    </source>
</reference>
<keyword evidence="3" id="KW-0472">Membrane</keyword>
<dbReference type="Pfam" id="PF07963">
    <property type="entry name" value="N_methyl"/>
    <property type="match status" value="1"/>
</dbReference>